<dbReference type="AlphaFoldDB" id="A0A345E048"/>
<dbReference type="GO" id="GO:0051539">
    <property type="term" value="F:4 iron, 4 sulfur cluster binding"/>
    <property type="evidence" value="ECO:0007669"/>
    <property type="project" value="UniProtKB-KW"/>
</dbReference>
<dbReference type="InterPro" id="IPR042493">
    <property type="entry name" value="XPD_DNA_FeS"/>
</dbReference>
<evidence type="ECO:0000313" key="15">
    <source>
        <dbReference type="EMBL" id="AXG05570.1"/>
    </source>
</evidence>
<keyword evidence="7" id="KW-0067">ATP-binding</keyword>
<dbReference type="InterPro" id="IPR027417">
    <property type="entry name" value="P-loop_NTPase"/>
</dbReference>
<dbReference type="PANTHER" id="PTHR11472">
    <property type="entry name" value="DNA REPAIR DEAD HELICASE RAD3/XP-D SUBFAMILY MEMBER"/>
    <property type="match status" value="1"/>
</dbReference>
<reference evidence="15 16" key="1">
    <citation type="submission" date="2018-07" db="EMBL/GenBank/DDBJ databases">
        <title>Genome sequences of Haloplanus sp. CBA1113.</title>
        <authorList>
            <person name="Kim Y.B."/>
            <person name="Roh S.W."/>
        </authorList>
    </citation>
    <scope>NUCLEOTIDE SEQUENCE [LARGE SCALE GENOMIC DNA]</scope>
    <source>
        <strain evidence="15 16">CBA1113</strain>
    </source>
</reference>
<evidence type="ECO:0000313" key="16">
    <source>
        <dbReference type="Proteomes" id="UP000253273"/>
    </source>
</evidence>
<dbReference type="SMART" id="SM00487">
    <property type="entry name" value="DEXDc"/>
    <property type="match status" value="1"/>
</dbReference>
<evidence type="ECO:0000259" key="14">
    <source>
        <dbReference type="PROSITE" id="PS51193"/>
    </source>
</evidence>
<dbReference type="KEGG" id="haj:DU500_03475"/>
<name>A0A345E048_9EURY</name>
<dbReference type="GO" id="GO:0016818">
    <property type="term" value="F:hydrolase activity, acting on acid anhydrides, in phosphorus-containing anhydrides"/>
    <property type="evidence" value="ECO:0007669"/>
    <property type="project" value="InterPro"/>
</dbReference>
<evidence type="ECO:0000256" key="5">
    <source>
        <dbReference type="ARBA" id="ARBA00022801"/>
    </source>
</evidence>
<dbReference type="GO" id="GO:0003678">
    <property type="term" value="F:DNA helicase activity"/>
    <property type="evidence" value="ECO:0007669"/>
    <property type="project" value="InterPro"/>
</dbReference>
<evidence type="ECO:0000256" key="8">
    <source>
        <dbReference type="ARBA" id="ARBA00023004"/>
    </source>
</evidence>
<evidence type="ECO:0000256" key="1">
    <source>
        <dbReference type="ARBA" id="ARBA00022485"/>
    </source>
</evidence>
<sequence length="732" mass="81695">MAETAGYERFFPYDDPYPNQREAMDRIANALERGQDVLMEGAPGTGKTLSALVPALAHAREHDRTVVITTNVHQQMRQFVEDARAIREEEPIRAVVFKGKGSMCHLDVGYEECRSLKETTRSLVEAETDRRELAERSEALLDDVRAGSEEAGEARAAVMDELEALEEEIEELEAANVCDHYRANLTRDTDAFHDWLFEDVRTPEEIYAYADERGLCGYELLKEGMEGIDLAVCNYHHLLDPTIREHFFRWLDRDPSEVITVFDEAHNVESAAREHATRTCSARTLEGALAELDEADDSRAGRARNVIEAFRHGLETAVDDALGFGEREQVGDDWHDLAIANDDRRDDLTLAFLDAYEGEGIDTEIDLALQVGELLDEAYEEAYRRGETTTRTESATLQAAGFIADWMGHGTDLGRHPMAAVRRDAGTGEVYGRAELYTCIPREVTEGLFDEVAASVLMSATLRPFDVVGDVLGLSDPVTMAYGLAYPEERRRTFAVEGPALFASERDDPETQATVAETLADAVRMTPGNTLVFCPSYAEAERYHDRLDLANSYLDEAGTPTEDLRQRFVAGETSPTSRNAGEAGGSTLFTSLWGTLGEGVSFDGDDARTVVVVGVPYPNLSERLEAVQDAYDRVYDERREAGWRYAVEIPTIRKTRQALGRVIRSPDDFGVRILLDKRYTRAARDMGKYGVRDSFPPEERDELIDVAPEKLKFAILNFYADLDAYDGDPPAP</sequence>
<dbReference type="GO" id="GO:0003677">
    <property type="term" value="F:DNA binding"/>
    <property type="evidence" value="ECO:0007669"/>
    <property type="project" value="UniProtKB-KW"/>
</dbReference>
<keyword evidence="9" id="KW-0411">Iron-sulfur</keyword>
<evidence type="ECO:0000256" key="10">
    <source>
        <dbReference type="ARBA" id="ARBA00023125"/>
    </source>
</evidence>
<dbReference type="SMART" id="SM00491">
    <property type="entry name" value="HELICc2"/>
    <property type="match status" value="1"/>
</dbReference>
<accession>A0A345E048</accession>
<evidence type="ECO:0000256" key="7">
    <source>
        <dbReference type="ARBA" id="ARBA00022840"/>
    </source>
</evidence>
<keyword evidence="13" id="KW-0175">Coiled coil</keyword>
<evidence type="ECO:0000256" key="4">
    <source>
        <dbReference type="ARBA" id="ARBA00022763"/>
    </source>
</evidence>
<dbReference type="SUPFAM" id="SSF52540">
    <property type="entry name" value="P-loop containing nucleoside triphosphate hydrolases"/>
    <property type="match status" value="1"/>
</dbReference>
<dbReference type="GO" id="GO:0005524">
    <property type="term" value="F:ATP binding"/>
    <property type="evidence" value="ECO:0007669"/>
    <property type="project" value="UniProtKB-KW"/>
</dbReference>
<feature type="domain" description="Helicase ATP-binding" evidence="14">
    <location>
        <begin position="6"/>
        <end position="310"/>
    </location>
</feature>
<evidence type="ECO:0000256" key="11">
    <source>
        <dbReference type="ARBA" id="ARBA00023204"/>
    </source>
</evidence>
<dbReference type="OrthoDB" id="27512at2157"/>
<organism evidence="15 16">
    <name type="scientific">Haloplanus rubicundus</name>
    <dbReference type="NCBI Taxonomy" id="1547898"/>
    <lineage>
        <taxon>Archaea</taxon>
        <taxon>Methanobacteriati</taxon>
        <taxon>Methanobacteriota</taxon>
        <taxon>Stenosarchaea group</taxon>
        <taxon>Halobacteria</taxon>
        <taxon>Halobacteriales</taxon>
        <taxon>Haloferacaceae</taxon>
        <taxon>Haloplanus</taxon>
    </lineage>
</organism>
<dbReference type="Pfam" id="PF06733">
    <property type="entry name" value="DEAD_2"/>
    <property type="match status" value="1"/>
</dbReference>
<keyword evidence="2" id="KW-0479">Metal-binding</keyword>
<dbReference type="PANTHER" id="PTHR11472:SF34">
    <property type="entry name" value="REGULATOR OF TELOMERE ELONGATION HELICASE 1"/>
    <property type="match status" value="1"/>
</dbReference>
<keyword evidence="12" id="KW-0413">Isomerase</keyword>
<keyword evidence="5" id="KW-0378">Hydrolase</keyword>
<evidence type="ECO:0000256" key="6">
    <source>
        <dbReference type="ARBA" id="ARBA00022806"/>
    </source>
</evidence>
<keyword evidence="16" id="KW-1185">Reference proteome</keyword>
<protein>
    <submittedName>
        <fullName evidence="15">ATP-dependent DNA helicase</fullName>
    </submittedName>
</protein>
<dbReference type="Proteomes" id="UP000253273">
    <property type="component" value="Chromosome"/>
</dbReference>
<dbReference type="Gene3D" id="3.40.50.300">
    <property type="entry name" value="P-loop containing nucleotide triphosphate hydrolases"/>
    <property type="match status" value="2"/>
</dbReference>
<dbReference type="PROSITE" id="PS51193">
    <property type="entry name" value="HELICASE_ATP_BIND_2"/>
    <property type="match status" value="1"/>
</dbReference>
<dbReference type="InterPro" id="IPR006554">
    <property type="entry name" value="Helicase-like_DEXD_c2"/>
</dbReference>
<keyword evidence="11" id="KW-0234">DNA repair</keyword>
<keyword evidence="4" id="KW-0227">DNA damage</keyword>
<dbReference type="SMART" id="SM00488">
    <property type="entry name" value="DEXDc2"/>
    <property type="match status" value="1"/>
</dbReference>
<dbReference type="EMBL" id="CP031150">
    <property type="protein sequence ID" value="AXG05570.1"/>
    <property type="molecule type" value="Genomic_DNA"/>
</dbReference>
<dbReference type="InterPro" id="IPR014001">
    <property type="entry name" value="Helicase_ATP-bd"/>
</dbReference>
<keyword evidence="6 15" id="KW-0347">Helicase</keyword>
<dbReference type="RefSeq" id="WP_114584719.1">
    <property type="nucleotide sequence ID" value="NZ_CP031150.1"/>
</dbReference>
<dbReference type="Gene3D" id="1.10.30.20">
    <property type="entry name" value="Bacterial XPD DNA helicase, FeS cluster domain"/>
    <property type="match status" value="1"/>
</dbReference>
<evidence type="ECO:0000256" key="9">
    <source>
        <dbReference type="ARBA" id="ARBA00023014"/>
    </source>
</evidence>
<feature type="coiled-coil region" evidence="13">
    <location>
        <begin position="116"/>
        <end position="182"/>
    </location>
</feature>
<dbReference type="InterPro" id="IPR006555">
    <property type="entry name" value="ATP-dep_Helicase_C"/>
</dbReference>
<dbReference type="GO" id="GO:0046872">
    <property type="term" value="F:metal ion binding"/>
    <property type="evidence" value="ECO:0007669"/>
    <property type="project" value="UniProtKB-KW"/>
</dbReference>
<proteinExistence type="predicted"/>
<evidence type="ECO:0000256" key="3">
    <source>
        <dbReference type="ARBA" id="ARBA00022741"/>
    </source>
</evidence>
<keyword evidence="1" id="KW-0004">4Fe-4S</keyword>
<dbReference type="GeneID" id="37282414"/>
<keyword evidence="3" id="KW-0547">Nucleotide-binding</keyword>
<gene>
    <name evidence="15" type="ORF">DU500_03475</name>
</gene>
<keyword evidence="10" id="KW-0238">DNA-binding</keyword>
<evidence type="ECO:0000256" key="13">
    <source>
        <dbReference type="SAM" id="Coils"/>
    </source>
</evidence>
<dbReference type="Pfam" id="PF13307">
    <property type="entry name" value="Helicase_C_2"/>
    <property type="match status" value="1"/>
</dbReference>
<dbReference type="InterPro" id="IPR045028">
    <property type="entry name" value="DinG/Rad3-like"/>
</dbReference>
<dbReference type="InterPro" id="IPR010614">
    <property type="entry name" value="RAD3-like_helicase_DEAD"/>
</dbReference>
<keyword evidence="8" id="KW-0408">Iron</keyword>
<evidence type="ECO:0000256" key="2">
    <source>
        <dbReference type="ARBA" id="ARBA00022723"/>
    </source>
</evidence>
<dbReference type="GO" id="GO:0006281">
    <property type="term" value="P:DNA repair"/>
    <property type="evidence" value="ECO:0007669"/>
    <property type="project" value="UniProtKB-KW"/>
</dbReference>
<dbReference type="InterPro" id="IPR014013">
    <property type="entry name" value="Helic_SF1/SF2_ATP-bd_DinG/Rad3"/>
</dbReference>
<dbReference type="Gene3D" id="1.10.275.40">
    <property type="match status" value="1"/>
</dbReference>
<evidence type="ECO:0000256" key="12">
    <source>
        <dbReference type="ARBA" id="ARBA00023235"/>
    </source>
</evidence>